<keyword evidence="12" id="KW-0472">Membrane</keyword>
<dbReference type="GO" id="GO:0005506">
    <property type="term" value="F:iron ion binding"/>
    <property type="evidence" value="ECO:0007669"/>
    <property type="project" value="InterPro"/>
</dbReference>
<evidence type="ECO:0008006" key="14">
    <source>
        <dbReference type="Google" id="ProtNLM"/>
    </source>
</evidence>
<evidence type="ECO:0000256" key="5">
    <source>
        <dbReference type="ARBA" id="ARBA00022617"/>
    </source>
</evidence>
<evidence type="ECO:0000256" key="11">
    <source>
        <dbReference type="ARBA" id="ARBA00023033"/>
    </source>
</evidence>
<evidence type="ECO:0000256" key="10">
    <source>
        <dbReference type="ARBA" id="ARBA00023004"/>
    </source>
</evidence>
<keyword evidence="8" id="KW-0492">Microsome</keyword>
<evidence type="ECO:0000256" key="4">
    <source>
        <dbReference type="ARBA" id="ARBA00010617"/>
    </source>
</evidence>
<evidence type="ECO:0000256" key="3">
    <source>
        <dbReference type="ARBA" id="ARBA00004586"/>
    </source>
</evidence>
<evidence type="ECO:0000256" key="9">
    <source>
        <dbReference type="ARBA" id="ARBA00023002"/>
    </source>
</evidence>
<comment type="similarity">
    <text evidence="4">Belongs to the cytochrome P450 family.</text>
</comment>
<dbReference type="InterPro" id="IPR050476">
    <property type="entry name" value="Insect_CytP450_Detox"/>
</dbReference>
<keyword evidence="7" id="KW-0256">Endoplasmic reticulum</keyword>
<dbReference type="PANTHER" id="PTHR24292:SF104">
    <property type="entry name" value="CYTOCHROME P450 308A1-RELATED"/>
    <property type="match status" value="1"/>
</dbReference>
<proteinExistence type="inferred from homology"/>
<gene>
    <name evidence="13" type="ORF">g.57087</name>
</gene>
<organism evidence="13">
    <name type="scientific">Homalodisca liturata</name>
    <dbReference type="NCBI Taxonomy" id="320908"/>
    <lineage>
        <taxon>Eukaryota</taxon>
        <taxon>Metazoa</taxon>
        <taxon>Ecdysozoa</taxon>
        <taxon>Arthropoda</taxon>
        <taxon>Hexapoda</taxon>
        <taxon>Insecta</taxon>
        <taxon>Pterygota</taxon>
        <taxon>Neoptera</taxon>
        <taxon>Paraneoptera</taxon>
        <taxon>Hemiptera</taxon>
        <taxon>Auchenorrhyncha</taxon>
        <taxon>Membracoidea</taxon>
        <taxon>Cicadellidae</taxon>
        <taxon>Cicadellinae</taxon>
        <taxon>Proconiini</taxon>
        <taxon>Homalodisca</taxon>
    </lineage>
</organism>
<evidence type="ECO:0000256" key="6">
    <source>
        <dbReference type="ARBA" id="ARBA00022723"/>
    </source>
</evidence>
<feature type="non-terminal residue" evidence="13">
    <location>
        <position position="1"/>
    </location>
</feature>
<keyword evidence="10" id="KW-0408">Iron</keyword>
<sequence>SCFADSEAPFRKINDIMLKRLYHWEFMIIFFMPRVRNLFGLRFVPPTVTDFVENMVKEIMKYRLEHNMTRNDLFQYFMKKDTGSNLDEMMFYSMTFFLEGALTSSVMASMAMFELAVNP</sequence>
<dbReference type="GO" id="GO:0016705">
    <property type="term" value="F:oxidoreductase activity, acting on paired donors, with incorporation or reduction of molecular oxygen"/>
    <property type="evidence" value="ECO:0007669"/>
    <property type="project" value="InterPro"/>
</dbReference>
<keyword evidence="9" id="KW-0560">Oxidoreductase</keyword>
<keyword evidence="11" id="KW-0503">Monooxygenase</keyword>
<dbReference type="GO" id="GO:0020037">
    <property type="term" value="F:heme binding"/>
    <property type="evidence" value="ECO:0007669"/>
    <property type="project" value="InterPro"/>
</dbReference>
<evidence type="ECO:0000256" key="1">
    <source>
        <dbReference type="ARBA" id="ARBA00001971"/>
    </source>
</evidence>
<name>A0A1B6HUI3_9HEMI</name>
<evidence type="ECO:0000256" key="2">
    <source>
        <dbReference type="ARBA" id="ARBA00004524"/>
    </source>
</evidence>
<accession>A0A1B6HUI3</accession>
<comment type="cofactor">
    <cofactor evidence="1">
        <name>heme</name>
        <dbReference type="ChEBI" id="CHEBI:30413"/>
    </cofactor>
</comment>
<dbReference type="Gene3D" id="1.10.630.10">
    <property type="entry name" value="Cytochrome P450"/>
    <property type="match status" value="1"/>
</dbReference>
<dbReference type="AlphaFoldDB" id="A0A1B6HUI3"/>
<dbReference type="EMBL" id="GECU01029369">
    <property type="protein sequence ID" value="JAS78337.1"/>
    <property type="molecule type" value="Transcribed_RNA"/>
</dbReference>
<comment type="subcellular location">
    <subcellularLocation>
        <location evidence="3">Endoplasmic reticulum membrane</location>
    </subcellularLocation>
    <subcellularLocation>
        <location evidence="2">Microsome membrane</location>
    </subcellularLocation>
</comment>
<keyword evidence="5" id="KW-0349">Heme</keyword>
<dbReference type="PANTHER" id="PTHR24292">
    <property type="entry name" value="CYTOCHROME P450"/>
    <property type="match status" value="1"/>
</dbReference>
<protein>
    <recommendedName>
        <fullName evidence="14">Cytochrome P450</fullName>
    </recommendedName>
</protein>
<dbReference type="InterPro" id="IPR036396">
    <property type="entry name" value="Cyt_P450_sf"/>
</dbReference>
<reference evidence="13" key="1">
    <citation type="submission" date="2015-11" db="EMBL/GenBank/DDBJ databases">
        <title>De novo transcriptome assembly of four potential Pierce s Disease insect vectors from Arizona vineyards.</title>
        <authorList>
            <person name="Tassone E.E."/>
        </authorList>
    </citation>
    <scope>NUCLEOTIDE SEQUENCE</scope>
</reference>
<dbReference type="GO" id="GO:0004497">
    <property type="term" value="F:monooxygenase activity"/>
    <property type="evidence" value="ECO:0007669"/>
    <property type="project" value="UniProtKB-KW"/>
</dbReference>
<dbReference type="SUPFAM" id="SSF48264">
    <property type="entry name" value="Cytochrome P450"/>
    <property type="match status" value="1"/>
</dbReference>
<evidence type="ECO:0000313" key="13">
    <source>
        <dbReference type="EMBL" id="JAS78337.1"/>
    </source>
</evidence>
<evidence type="ECO:0000256" key="8">
    <source>
        <dbReference type="ARBA" id="ARBA00022848"/>
    </source>
</evidence>
<evidence type="ECO:0000256" key="7">
    <source>
        <dbReference type="ARBA" id="ARBA00022824"/>
    </source>
</evidence>
<evidence type="ECO:0000256" key="12">
    <source>
        <dbReference type="ARBA" id="ARBA00023136"/>
    </source>
</evidence>
<keyword evidence="6" id="KW-0479">Metal-binding</keyword>
<feature type="non-terminal residue" evidence="13">
    <location>
        <position position="119"/>
    </location>
</feature>
<dbReference type="GO" id="GO:0005789">
    <property type="term" value="C:endoplasmic reticulum membrane"/>
    <property type="evidence" value="ECO:0007669"/>
    <property type="project" value="UniProtKB-SubCell"/>
</dbReference>